<protein>
    <submittedName>
        <fullName evidence="1">Uncharacterized protein</fullName>
    </submittedName>
</protein>
<dbReference type="EMBL" id="MDEN01000066">
    <property type="protein sequence ID" value="OCX15914.1"/>
    <property type="molecule type" value="Genomic_DNA"/>
</dbReference>
<reference evidence="1 2" key="1">
    <citation type="submission" date="2016-08" db="EMBL/GenBank/DDBJ databases">
        <title>Whole genome sequence of Pseudomonas graminis strain UASWS1507, a potential biological control agent for agriculture.</title>
        <authorList>
            <person name="Crovadore J."/>
            <person name="Calmin G."/>
            <person name="Chablais R."/>
            <person name="Cochard B."/>
            <person name="Lefort F."/>
        </authorList>
    </citation>
    <scope>NUCLEOTIDE SEQUENCE [LARGE SCALE GENOMIC DNA]</scope>
    <source>
        <strain evidence="1 2">UASWS1507</strain>
    </source>
</reference>
<sequence length="140" mass="15813">MTDTNNDKKQYIELTAGPLSINEGLFYVYPGDWYSWIDPEGGGGGEQVVLYRVFTYIPSTGEVAVAYNATTPGGQKKTTEKPEVDRITDGFYFQVQAEDYIHIDFTTKYKVYNKTVIFDERTDTAVVRLLVETVEDPAKS</sequence>
<gene>
    <name evidence="1" type="ORF">BBI10_19535</name>
</gene>
<dbReference type="Proteomes" id="UP000095143">
    <property type="component" value="Unassembled WGS sequence"/>
</dbReference>
<name>A0A1C2DMC5_9PSED</name>
<dbReference type="RefSeq" id="WP_065991266.1">
    <property type="nucleotide sequence ID" value="NZ_MDEN01000066.1"/>
</dbReference>
<evidence type="ECO:0000313" key="2">
    <source>
        <dbReference type="Proteomes" id="UP000095143"/>
    </source>
</evidence>
<accession>A0A1C2DMC5</accession>
<proteinExistence type="predicted"/>
<dbReference type="AlphaFoldDB" id="A0A1C2DMC5"/>
<comment type="caution">
    <text evidence="1">The sequence shown here is derived from an EMBL/GenBank/DDBJ whole genome shotgun (WGS) entry which is preliminary data.</text>
</comment>
<evidence type="ECO:0000313" key="1">
    <source>
        <dbReference type="EMBL" id="OCX15914.1"/>
    </source>
</evidence>
<organism evidence="1 2">
    <name type="scientific">Pseudomonas graminis</name>
    <dbReference type="NCBI Taxonomy" id="158627"/>
    <lineage>
        <taxon>Bacteria</taxon>
        <taxon>Pseudomonadati</taxon>
        <taxon>Pseudomonadota</taxon>
        <taxon>Gammaproteobacteria</taxon>
        <taxon>Pseudomonadales</taxon>
        <taxon>Pseudomonadaceae</taxon>
        <taxon>Pseudomonas</taxon>
    </lineage>
</organism>